<name>A0AA48KTU1_9ALTE</name>
<protein>
    <recommendedName>
        <fullName evidence="4">PepSY domain-containing protein</fullName>
    </recommendedName>
</protein>
<sequence>MSRFLHRWIATIVVLQVVIWVSTGFYFNLVNSSWHNSNHYYNPSPKPGCNKSLASLEELPKLTGANKVELIVTTSGCYYLAHFNQTFHQYQPMQSITFNALSGAIASPLNAEEARDIALESYSGPGKVTGATKHPGGESNNGKQRNPVWRVDFDDERRTSVYVHTITRKVIRHENQYSRFHQWMFKLHFMDYFNTGGFNHLLLIGMALLTFITFVTGVIWLVSKIKNGQLLR</sequence>
<gene>
    <name evidence="2" type="ORF">MACH26_40580</name>
</gene>
<evidence type="ECO:0000256" key="1">
    <source>
        <dbReference type="SAM" id="Phobius"/>
    </source>
</evidence>
<keyword evidence="3" id="KW-1185">Reference proteome</keyword>
<keyword evidence="1" id="KW-0472">Membrane</keyword>
<dbReference type="Proteomes" id="UP001333710">
    <property type="component" value="Chromosome"/>
</dbReference>
<dbReference type="InterPro" id="IPR005625">
    <property type="entry name" value="PepSY-ass_TM"/>
</dbReference>
<evidence type="ECO:0008006" key="4">
    <source>
        <dbReference type="Google" id="ProtNLM"/>
    </source>
</evidence>
<feature type="transmembrane region" description="Helical" evidence="1">
    <location>
        <begin position="7"/>
        <end position="27"/>
    </location>
</feature>
<dbReference type="EMBL" id="AP027272">
    <property type="protein sequence ID" value="BDX08537.1"/>
    <property type="molecule type" value="Genomic_DNA"/>
</dbReference>
<dbReference type="Pfam" id="PF03929">
    <property type="entry name" value="PepSY_TM"/>
    <property type="match status" value="1"/>
</dbReference>
<dbReference type="RefSeq" id="WP_338294603.1">
    <property type="nucleotide sequence ID" value="NZ_AP027272.1"/>
</dbReference>
<reference evidence="2" key="1">
    <citation type="submission" date="2023-01" db="EMBL/GenBank/DDBJ databases">
        <title>Complete genome sequence of Planctobacterium marinum strain Dej080120_11.</title>
        <authorList>
            <person name="Ueki S."/>
            <person name="Maruyama F."/>
        </authorList>
    </citation>
    <scope>NUCLEOTIDE SEQUENCE</scope>
    <source>
        <strain evidence="2">Dej080120_11</strain>
    </source>
</reference>
<evidence type="ECO:0000313" key="2">
    <source>
        <dbReference type="EMBL" id="BDX08537.1"/>
    </source>
</evidence>
<organism evidence="2 3">
    <name type="scientific">Planctobacterium marinum</name>
    <dbReference type="NCBI Taxonomy" id="1631968"/>
    <lineage>
        <taxon>Bacteria</taxon>
        <taxon>Pseudomonadati</taxon>
        <taxon>Pseudomonadota</taxon>
        <taxon>Gammaproteobacteria</taxon>
        <taxon>Alteromonadales</taxon>
        <taxon>Alteromonadaceae</taxon>
        <taxon>Planctobacterium</taxon>
    </lineage>
</organism>
<dbReference type="AlphaFoldDB" id="A0AA48KTU1"/>
<proteinExistence type="predicted"/>
<dbReference type="KEGG" id="pmaw:MACH26_40580"/>
<keyword evidence="1" id="KW-0812">Transmembrane</keyword>
<feature type="transmembrane region" description="Helical" evidence="1">
    <location>
        <begin position="200"/>
        <end position="222"/>
    </location>
</feature>
<accession>A0AA48KTU1</accession>
<keyword evidence="1" id="KW-1133">Transmembrane helix</keyword>
<evidence type="ECO:0000313" key="3">
    <source>
        <dbReference type="Proteomes" id="UP001333710"/>
    </source>
</evidence>